<dbReference type="Pfam" id="PF00903">
    <property type="entry name" value="Glyoxalase"/>
    <property type="match status" value="1"/>
</dbReference>
<comment type="caution">
    <text evidence="2">The sequence shown here is derived from an EMBL/GenBank/DDBJ whole genome shotgun (WGS) entry which is preliminary data.</text>
</comment>
<dbReference type="InterPro" id="IPR029068">
    <property type="entry name" value="Glyas_Bleomycin-R_OHBP_Dase"/>
</dbReference>
<proteinExistence type="predicted"/>
<feature type="domain" description="VOC" evidence="1">
    <location>
        <begin position="3"/>
        <end position="131"/>
    </location>
</feature>
<dbReference type="PANTHER" id="PTHR33993:SF2">
    <property type="entry name" value="VOC DOMAIN-CONTAINING PROTEIN"/>
    <property type="match status" value="1"/>
</dbReference>
<dbReference type="SUPFAM" id="SSF54593">
    <property type="entry name" value="Glyoxalase/Bleomycin resistance protein/Dihydroxybiphenyl dioxygenase"/>
    <property type="match status" value="1"/>
</dbReference>
<dbReference type="InterPro" id="IPR052164">
    <property type="entry name" value="Anthracycline_SecMetBiosynth"/>
</dbReference>
<organism evidence="2 3">
    <name type="scientific">Candidatus Woykebacteria bacterium RBG_16_44_10</name>
    <dbReference type="NCBI Taxonomy" id="1802597"/>
    <lineage>
        <taxon>Bacteria</taxon>
        <taxon>Candidatus Woykeibacteriota</taxon>
    </lineage>
</organism>
<sequence>MDPVVHFEMPAEDRGRMRKFYESAFGWQTEQLGKDMGEYVLATTTETDEKRMVKKPGTINGGFYQKTKPDQYPRITISVDDIKEAMKKVEKAGGKVLGGMQKPGEPDDIPSVGLYAAFIDSEGNHVSMLQPTNM</sequence>
<dbReference type="PROSITE" id="PS51819">
    <property type="entry name" value="VOC"/>
    <property type="match status" value="1"/>
</dbReference>
<dbReference type="InterPro" id="IPR037523">
    <property type="entry name" value="VOC_core"/>
</dbReference>
<dbReference type="Gene3D" id="3.10.180.10">
    <property type="entry name" value="2,3-Dihydroxybiphenyl 1,2-Dioxygenase, domain 1"/>
    <property type="match status" value="1"/>
</dbReference>
<reference evidence="2 3" key="1">
    <citation type="journal article" date="2016" name="Nat. Commun.">
        <title>Thousands of microbial genomes shed light on interconnected biogeochemical processes in an aquifer system.</title>
        <authorList>
            <person name="Anantharaman K."/>
            <person name="Brown C.T."/>
            <person name="Hug L.A."/>
            <person name="Sharon I."/>
            <person name="Castelle C.J."/>
            <person name="Probst A.J."/>
            <person name="Thomas B.C."/>
            <person name="Singh A."/>
            <person name="Wilkins M.J."/>
            <person name="Karaoz U."/>
            <person name="Brodie E.L."/>
            <person name="Williams K.H."/>
            <person name="Hubbard S.S."/>
            <person name="Banfield J.F."/>
        </authorList>
    </citation>
    <scope>NUCLEOTIDE SEQUENCE [LARGE SCALE GENOMIC DNA]</scope>
</reference>
<name>A0A1G1WEL2_9BACT</name>
<accession>A0A1G1WEL2</accession>
<protein>
    <submittedName>
        <fullName evidence="2">Glyoxalase</fullName>
    </submittedName>
</protein>
<dbReference type="STRING" id="1802597.A2Z24_01830"/>
<evidence type="ECO:0000313" key="2">
    <source>
        <dbReference type="EMBL" id="OGY26136.1"/>
    </source>
</evidence>
<evidence type="ECO:0000313" key="3">
    <source>
        <dbReference type="Proteomes" id="UP000177588"/>
    </source>
</evidence>
<dbReference type="Proteomes" id="UP000177588">
    <property type="component" value="Unassembled WGS sequence"/>
</dbReference>
<evidence type="ECO:0000259" key="1">
    <source>
        <dbReference type="PROSITE" id="PS51819"/>
    </source>
</evidence>
<dbReference type="AlphaFoldDB" id="A0A1G1WEL2"/>
<dbReference type="EMBL" id="MHCT01000015">
    <property type="protein sequence ID" value="OGY26136.1"/>
    <property type="molecule type" value="Genomic_DNA"/>
</dbReference>
<dbReference type="InterPro" id="IPR004360">
    <property type="entry name" value="Glyas_Fos-R_dOase_dom"/>
</dbReference>
<dbReference type="PANTHER" id="PTHR33993">
    <property type="entry name" value="GLYOXALASE-RELATED"/>
    <property type="match status" value="1"/>
</dbReference>
<gene>
    <name evidence="2" type="ORF">A2Z24_01830</name>
</gene>
<dbReference type="CDD" id="cd07247">
    <property type="entry name" value="SgaA_N_like"/>
    <property type="match status" value="1"/>
</dbReference>